<evidence type="ECO:0000313" key="6">
    <source>
        <dbReference type="Proteomes" id="UP000419743"/>
    </source>
</evidence>
<dbReference type="SUPFAM" id="SSF53383">
    <property type="entry name" value="PLP-dependent transferases"/>
    <property type="match status" value="1"/>
</dbReference>
<dbReference type="PANTHER" id="PTHR32328">
    <property type="entry name" value="L-SERYL-TRNA(SEC) SELENIUM TRANSFERASE"/>
    <property type="match status" value="1"/>
</dbReference>
<keyword evidence="6" id="KW-1185">Reference proteome</keyword>
<proteinExistence type="inferred from homology"/>
<dbReference type="InterPro" id="IPR015421">
    <property type="entry name" value="PyrdxlP-dep_Trfase_major"/>
</dbReference>
<dbReference type="PANTHER" id="PTHR32328:SF0">
    <property type="entry name" value="L-SERYL-TRNA(SEC) SELENIUM TRANSFERASE"/>
    <property type="match status" value="1"/>
</dbReference>
<protein>
    <submittedName>
        <fullName evidence="5">L-seryl-tRNA(Sec) selenium transferase</fullName>
        <ecNumber evidence="5">2.9.1.1</ecNumber>
    </submittedName>
</protein>
<dbReference type="AlphaFoldDB" id="A0A7M4DSA2"/>
<dbReference type="RefSeq" id="WP_156743593.1">
    <property type="nucleotide sequence ID" value="NZ_CACRYJ010000068.1"/>
</dbReference>
<dbReference type="Pfam" id="PF03841">
    <property type="entry name" value="SelA"/>
    <property type="match status" value="1"/>
</dbReference>
<accession>A0A7M4DSA2</accession>
<reference evidence="5 6" key="1">
    <citation type="submission" date="2019-11" db="EMBL/GenBank/DDBJ databases">
        <authorList>
            <person name="Criscuolo A."/>
        </authorList>
    </citation>
    <scope>NUCLEOTIDE SEQUENCE [LARGE SCALE GENOMIC DNA]</scope>
    <source>
        <strain evidence="5">CIP111667</strain>
    </source>
</reference>
<comment type="cofactor">
    <cofactor evidence="1 4">
        <name>pyridoxal 5'-phosphate</name>
        <dbReference type="ChEBI" id="CHEBI:597326"/>
    </cofactor>
</comment>
<keyword evidence="2 4" id="KW-0663">Pyridoxal phosphate</keyword>
<name>A0A7M4DSA2_9MICO</name>
<sequence>MVSYDDLGVRPVINAHNTLTVLGGSLMEEAVTDAMSLAARSFVDLNELQTAASARVARLTRNEDALVVSGASAGLLLGALAMMTRGDLRVVGQLLEHGAGALPRTEILMHRAHRIPYDNVLTLAGARVVEFGNAIQTQDWELDAAIGERTAGIVFVAGSHLGDAALPFEVVARIARDRGVPVFVDAAAQLPPRENLWRFTRAGADLVAFSGGKELRGPQASGLLLGSAAYIGAARQHAFPLQRFGRPAKVGKEEIMGLLTALDLWLDRDLESDLARAEQVAATWISEFRGLPGVTAARDWPGEAGGPWPRVRLQWSPDAHPPAARVAAALADGNPRVIVMVASEHALWINPVLVTDTEAGRVGDAVRRVFAPQ</sequence>
<comment type="similarity">
    <text evidence="3">Belongs to the SelA family.</text>
</comment>
<dbReference type="Gene3D" id="3.40.640.10">
    <property type="entry name" value="Type I PLP-dependent aspartate aminotransferase-like (Major domain)"/>
    <property type="match status" value="1"/>
</dbReference>
<evidence type="ECO:0000256" key="2">
    <source>
        <dbReference type="ARBA" id="ARBA00022898"/>
    </source>
</evidence>
<evidence type="ECO:0000256" key="1">
    <source>
        <dbReference type="ARBA" id="ARBA00001933"/>
    </source>
</evidence>
<feature type="modified residue" description="N6-(pyridoxal phosphate)lysine" evidence="4">
    <location>
        <position position="213"/>
    </location>
</feature>
<dbReference type="Proteomes" id="UP000419743">
    <property type="component" value="Unassembled WGS sequence"/>
</dbReference>
<evidence type="ECO:0000256" key="4">
    <source>
        <dbReference type="PIRSR" id="PIRSR618319-50"/>
    </source>
</evidence>
<dbReference type="EMBL" id="CACRYJ010000068">
    <property type="protein sequence ID" value="VZO40346.1"/>
    <property type="molecule type" value="Genomic_DNA"/>
</dbReference>
<gene>
    <name evidence="5" type="primary">selA</name>
    <name evidence="5" type="ORF">HALOF300_05050</name>
</gene>
<dbReference type="InterPro" id="IPR015424">
    <property type="entry name" value="PyrdxlP-dep_Trfase"/>
</dbReference>
<dbReference type="GO" id="GO:0004125">
    <property type="term" value="F:L-seryl-tRNA(Sec) selenium transferase activity"/>
    <property type="evidence" value="ECO:0007669"/>
    <property type="project" value="UniProtKB-EC"/>
</dbReference>
<evidence type="ECO:0000256" key="3">
    <source>
        <dbReference type="ARBA" id="ARBA00044507"/>
    </source>
</evidence>
<organism evidence="5 6">
    <name type="scientific">Occultella aeris</name>
    <dbReference type="NCBI Taxonomy" id="2761496"/>
    <lineage>
        <taxon>Bacteria</taxon>
        <taxon>Bacillati</taxon>
        <taxon>Actinomycetota</taxon>
        <taxon>Actinomycetes</taxon>
        <taxon>Micrococcales</taxon>
        <taxon>Ruaniaceae</taxon>
        <taxon>Occultella</taxon>
    </lineage>
</organism>
<evidence type="ECO:0000313" key="5">
    <source>
        <dbReference type="EMBL" id="VZO40346.1"/>
    </source>
</evidence>
<comment type="caution">
    <text evidence="5">The sequence shown here is derived from an EMBL/GenBank/DDBJ whole genome shotgun (WGS) entry which is preliminary data.</text>
</comment>
<dbReference type="InterPro" id="IPR018319">
    <property type="entry name" value="SelA-like"/>
</dbReference>
<keyword evidence="5" id="KW-0808">Transferase</keyword>
<dbReference type="EC" id="2.9.1.1" evidence="5"/>